<evidence type="ECO:0000313" key="2">
    <source>
        <dbReference type="EMBL" id="GAA4035216.1"/>
    </source>
</evidence>
<evidence type="ECO:0000313" key="3">
    <source>
        <dbReference type="Proteomes" id="UP001501469"/>
    </source>
</evidence>
<dbReference type="EMBL" id="BAABDK010000016">
    <property type="protein sequence ID" value="GAA4035216.1"/>
    <property type="molecule type" value="Genomic_DNA"/>
</dbReference>
<dbReference type="RefSeq" id="WP_345053564.1">
    <property type="nucleotide sequence ID" value="NZ_BAABDK010000016.1"/>
</dbReference>
<gene>
    <name evidence="2" type="ORF">GCM10022409_19780</name>
</gene>
<proteinExistence type="predicted"/>
<name>A0ABP7U3F0_9BACT</name>
<dbReference type="Proteomes" id="UP001501469">
    <property type="component" value="Unassembled WGS sequence"/>
</dbReference>
<reference evidence="3" key="1">
    <citation type="journal article" date="2019" name="Int. J. Syst. Evol. Microbiol.">
        <title>The Global Catalogue of Microorganisms (GCM) 10K type strain sequencing project: providing services to taxonomists for standard genome sequencing and annotation.</title>
        <authorList>
            <consortium name="The Broad Institute Genomics Platform"/>
            <consortium name="The Broad Institute Genome Sequencing Center for Infectious Disease"/>
            <person name="Wu L."/>
            <person name="Ma J."/>
        </authorList>
    </citation>
    <scope>NUCLEOTIDE SEQUENCE [LARGE SCALE GENOMIC DNA]</scope>
    <source>
        <strain evidence="3">JCM 17225</strain>
    </source>
</reference>
<protein>
    <recommendedName>
        <fullName evidence="4">Secretion system C-terminal sorting domain-containing protein</fullName>
    </recommendedName>
</protein>
<keyword evidence="3" id="KW-1185">Reference proteome</keyword>
<organism evidence="2 3">
    <name type="scientific">Hymenobacter glaciei</name>
    <dbReference type="NCBI Taxonomy" id="877209"/>
    <lineage>
        <taxon>Bacteria</taxon>
        <taxon>Pseudomonadati</taxon>
        <taxon>Bacteroidota</taxon>
        <taxon>Cytophagia</taxon>
        <taxon>Cytophagales</taxon>
        <taxon>Hymenobacteraceae</taxon>
        <taxon>Hymenobacter</taxon>
    </lineage>
</organism>
<feature type="chain" id="PRO_5046729922" description="Secretion system C-terminal sorting domain-containing protein" evidence="1">
    <location>
        <begin position="36"/>
        <end position="658"/>
    </location>
</feature>
<keyword evidence="1" id="KW-0732">Signal</keyword>
<evidence type="ECO:0008006" key="4">
    <source>
        <dbReference type="Google" id="ProtNLM"/>
    </source>
</evidence>
<dbReference type="InterPro" id="IPR026444">
    <property type="entry name" value="Secre_tail"/>
</dbReference>
<evidence type="ECO:0000256" key="1">
    <source>
        <dbReference type="SAM" id="SignalP"/>
    </source>
</evidence>
<accession>A0ABP7U3F0</accession>
<feature type="signal peptide" evidence="1">
    <location>
        <begin position="1"/>
        <end position="35"/>
    </location>
</feature>
<sequence>MLTPFRLLRSRLPRLLLLCSPLLCLLQLAAAPALGQVVPSGPLQADPGRAGYVPSATLKAQYRTAALNLPFFDDFTTPREGNPDPRNWLPSGGAFVSNRLAPLPPTRGAATLDGLRTNGQSYSGLITSPNGVLDSLTSQPVNLANLGLNDQVYLSFAWQAGSVASVPGSGTPSNPVRLELFVKTNTGAWESKWFYNAVRQRTGFRQQVIDLNQAKYLHGNFQFMFVASGNASDNSDNFSVDYVLLDRGRTRGLTDTTYTDVATGAGLAGGLPTGGLRSPLRRFTSMPVWQYNAASPPTSELNPRLGVNVSNLSGTASPLSVDVLGTVRDLTTGTNLGPWLQTSTLVAGNSRQSPITGSAATQPLPVSATPKRFRYTLALNSRETIPRTLANDTIFRDVELNNYYAYDDGTAENITNLLPYPNGPQSAFAYRFDLNQPDFVRGLRLVPVFTASDAASRQVTISVWGDKNGLPDENKVLASKTYTMPAAYPAGWQYFQFDFDQPVPVSGSFYVGFSQPSTGRTLHYGLDLNSTFPARHFFRRDNASVWDTANFQPSGAVQRGALMMRPVMTNNVATATTSAAEAAAFAIYPNPAHGPVRVAGPAFARAAVLDAVGRVVWLQPAAEAGQPLLALPTLPPGVYLVRFTLADGRTVSQRLLLE</sequence>
<dbReference type="NCBIfam" id="TIGR04183">
    <property type="entry name" value="Por_Secre_tail"/>
    <property type="match status" value="1"/>
</dbReference>
<comment type="caution">
    <text evidence="2">The sequence shown here is derived from an EMBL/GenBank/DDBJ whole genome shotgun (WGS) entry which is preliminary data.</text>
</comment>